<name>A0A3M7PKU9_BRAPC</name>
<organism evidence="1 2">
    <name type="scientific">Brachionus plicatilis</name>
    <name type="common">Marine rotifer</name>
    <name type="synonym">Brachionus muelleri</name>
    <dbReference type="NCBI Taxonomy" id="10195"/>
    <lineage>
        <taxon>Eukaryota</taxon>
        <taxon>Metazoa</taxon>
        <taxon>Spiralia</taxon>
        <taxon>Gnathifera</taxon>
        <taxon>Rotifera</taxon>
        <taxon>Eurotatoria</taxon>
        <taxon>Monogononta</taxon>
        <taxon>Pseudotrocha</taxon>
        <taxon>Ploima</taxon>
        <taxon>Brachionidae</taxon>
        <taxon>Brachionus</taxon>
    </lineage>
</organism>
<proteinExistence type="predicted"/>
<dbReference type="EMBL" id="REGN01010305">
    <property type="protein sequence ID" value="RMZ99287.1"/>
    <property type="molecule type" value="Genomic_DNA"/>
</dbReference>
<evidence type="ECO:0008006" key="3">
    <source>
        <dbReference type="Google" id="ProtNLM"/>
    </source>
</evidence>
<accession>A0A3M7PKU9</accession>
<evidence type="ECO:0000313" key="1">
    <source>
        <dbReference type="EMBL" id="RMZ99287.1"/>
    </source>
</evidence>
<dbReference type="AlphaFoldDB" id="A0A3M7PKU9"/>
<comment type="caution">
    <text evidence="1">The sequence shown here is derived from an EMBL/GenBank/DDBJ whole genome shotgun (WGS) entry which is preliminary data.</text>
</comment>
<sequence length="128" mass="15457">MKHNETNANFIFRKLINYCRIKIKETSANERALARNFGIDNIKNSHPIFIYINFRYWWRTDNKDSSTRYVSSETKCSACIRIKQNKILKQNEEHYHDSLTDSENFTNFTRSPKMSLLLVREVIIRWYI</sequence>
<gene>
    <name evidence="1" type="ORF">BpHYR1_032392</name>
</gene>
<dbReference type="Proteomes" id="UP000276133">
    <property type="component" value="Unassembled WGS sequence"/>
</dbReference>
<evidence type="ECO:0000313" key="2">
    <source>
        <dbReference type="Proteomes" id="UP000276133"/>
    </source>
</evidence>
<protein>
    <recommendedName>
        <fullName evidence="3">FLYWCH-type domain-containing protein</fullName>
    </recommendedName>
</protein>
<keyword evidence="2" id="KW-1185">Reference proteome</keyword>
<reference evidence="1 2" key="1">
    <citation type="journal article" date="2018" name="Sci. Rep.">
        <title>Genomic signatures of local adaptation to the degree of environmental predictability in rotifers.</title>
        <authorList>
            <person name="Franch-Gras L."/>
            <person name="Hahn C."/>
            <person name="Garcia-Roger E.M."/>
            <person name="Carmona M.J."/>
            <person name="Serra M."/>
            <person name="Gomez A."/>
        </authorList>
    </citation>
    <scope>NUCLEOTIDE SEQUENCE [LARGE SCALE GENOMIC DNA]</scope>
    <source>
        <strain evidence="1">HYR1</strain>
    </source>
</reference>